<dbReference type="InterPro" id="IPR027463">
    <property type="entry name" value="AcrB_DN_DC_subdom"/>
</dbReference>
<dbReference type="FunFam" id="1.20.1640.10:FF:000001">
    <property type="entry name" value="Efflux pump membrane transporter"/>
    <property type="match status" value="1"/>
</dbReference>
<feature type="transmembrane region" description="Helical" evidence="8">
    <location>
        <begin position="516"/>
        <end position="542"/>
    </location>
</feature>
<keyword evidence="3" id="KW-1003">Cell membrane</keyword>
<evidence type="ECO:0000256" key="3">
    <source>
        <dbReference type="ARBA" id="ARBA00022475"/>
    </source>
</evidence>
<organism evidence="9 10">
    <name type="scientific">Limibacillus halophilus</name>
    <dbReference type="NCBI Taxonomy" id="1579333"/>
    <lineage>
        <taxon>Bacteria</taxon>
        <taxon>Pseudomonadati</taxon>
        <taxon>Pseudomonadota</taxon>
        <taxon>Alphaproteobacteria</taxon>
        <taxon>Rhodospirillales</taxon>
        <taxon>Rhodovibrionaceae</taxon>
        <taxon>Limibacillus</taxon>
    </lineage>
</organism>
<keyword evidence="4" id="KW-0997">Cell inner membrane</keyword>
<accession>A0A839SR57</accession>
<feature type="transmembrane region" description="Helical" evidence="8">
    <location>
        <begin position="878"/>
        <end position="898"/>
    </location>
</feature>
<dbReference type="PRINTS" id="PR00702">
    <property type="entry name" value="ACRIFLAVINRP"/>
</dbReference>
<dbReference type="Gene3D" id="1.20.1640.10">
    <property type="entry name" value="Multidrug efflux transporter AcrB transmembrane domain"/>
    <property type="match status" value="2"/>
</dbReference>
<dbReference type="Pfam" id="PF00873">
    <property type="entry name" value="ACR_tran"/>
    <property type="match status" value="1"/>
</dbReference>
<reference evidence="9 10" key="1">
    <citation type="submission" date="2020-08" db="EMBL/GenBank/DDBJ databases">
        <title>Genomic Encyclopedia of Type Strains, Phase III (KMG-III): the genomes of soil and plant-associated and newly described type strains.</title>
        <authorList>
            <person name="Whitman W."/>
        </authorList>
    </citation>
    <scope>NUCLEOTIDE SEQUENCE [LARGE SCALE GENOMIC DNA]</scope>
    <source>
        <strain evidence="9 10">CECT 8803</strain>
    </source>
</reference>
<dbReference type="EMBL" id="JACHXA010000001">
    <property type="protein sequence ID" value="MBB3064304.1"/>
    <property type="molecule type" value="Genomic_DNA"/>
</dbReference>
<feature type="transmembrane region" description="Helical" evidence="8">
    <location>
        <begin position="359"/>
        <end position="379"/>
    </location>
</feature>
<dbReference type="Gene3D" id="3.30.70.1320">
    <property type="entry name" value="Multidrug efflux transporter AcrB pore domain like"/>
    <property type="match status" value="1"/>
</dbReference>
<keyword evidence="10" id="KW-1185">Reference proteome</keyword>
<dbReference type="GO" id="GO:0005886">
    <property type="term" value="C:plasma membrane"/>
    <property type="evidence" value="ECO:0007669"/>
    <property type="project" value="UniProtKB-SubCell"/>
</dbReference>
<feature type="transmembrane region" description="Helical" evidence="8">
    <location>
        <begin position="12"/>
        <end position="29"/>
    </location>
</feature>
<dbReference type="SUPFAM" id="SSF82693">
    <property type="entry name" value="Multidrug efflux transporter AcrB pore domain, PN1, PN2, PC1 and PC2 subdomains"/>
    <property type="match status" value="4"/>
</dbReference>
<evidence type="ECO:0000256" key="6">
    <source>
        <dbReference type="ARBA" id="ARBA00022989"/>
    </source>
</evidence>
<feature type="transmembrane region" description="Helical" evidence="8">
    <location>
        <begin position="904"/>
        <end position="927"/>
    </location>
</feature>
<evidence type="ECO:0000256" key="7">
    <source>
        <dbReference type="ARBA" id="ARBA00023136"/>
    </source>
</evidence>
<dbReference type="PANTHER" id="PTHR32063:SF14">
    <property type="entry name" value="BLL4319 PROTEIN"/>
    <property type="match status" value="1"/>
</dbReference>
<proteinExistence type="predicted"/>
<feature type="transmembrane region" description="Helical" evidence="8">
    <location>
        <begin position="981"/>
        <end position="1004"/>
    </location>
</feature>
<dbReference type="InterPro" id="IPR001036">
    <property type="entry name" value="Acrflvin-R"/>
</dbReference>
<keyword evidence="2" id="KW-0813">Transport</keyword>
<keyword evidence="5 8" id="KW-0812">Transmembrane</keyword>
<dbReference type="RefSeq" id="WP_183415098.1">
    <property type="nucleotide sequence ID" value="NZ_JACHXA010000001.1"/>
</dbReference>
<comment type="caution">
    <text evidence="9">The sequence shown here is derived from an EMBL/GenBank/DDBJ whole genome shotgun (WGS) entry which is preliminary data.</text>
</comment>
<feature type="transmembrane region" description="Helical" evidence="8">
    <location>
        <begin position="948"/>
        <end position="969"/>
    </location>
</feature>
<evidence type="ECO:0000256" key="1">
    <source>
        <dbReference type="ARBA" id="ARBA00004429"/>
    </source>
</evidence>
<dbReference type="SUPFAM" id="SSF82714">
    <property type="entry name" value="Multidrug efflux transporter AcrB TolC docking domain, DN and DC subdomains"/>
    <property type="match status" value="2"/>
</dbReference>
<feature type="transmembrane region" description="Helical" evidence="8">
    <location>
        <begin position="333"/>
        <end position="352"/>
    </location>
</feature>
<feature type="transmembrane region" description="Helical" evidence="8">
    <location>
        <begin position="462"/>
        <end position="489"/>
    </location>
</feature>
<evidence type="ECO:0000256" key="5">
    <source>
        <dbReference type="ARBA" id="ARBA00022692"/>
    </source>
</evidence>
<evidence type="ECO:0000256" key="4">
    <source>
        <dbReference type="ARBA" id="ARBA00022519"/>
    </source>
</evidence>
<dbReference type="GO" id="GO:0042910">
    <property type="term" value="F:xenobiotic transmembrane transporter activity"/>
    <property type="evidence" value="ECO:0007669"/>
    <property type="project" value="TreeGrafter"/>
</dbReference>
<dbReference type="PANTHER" id="PTHR32063">
    <property type="match status" value="1"/>
</dbReference>
<evidence type="ECO:0000313" key="10">
    <source>
        <dbReference type="Proteomes" id="UP000581135"/>
    </source>
</evidence>
<feature type="transmembrane region" description="Helical" evidence="8">
    <location>
        <begin position="385"/>
        <end position="409"/>
    </location>
</feature>
<evidence type="ECO:0000313" key="9">
    <source>
        <dbReference type="EMBL" id="MBB3064304.1"/>
    </source>
</evidence>
<feature type="transmembrane region" description="Helical" evidence="8">
    <location>
        <begin position="851"/>
        <end position="871"/>
    </location>
</feature>
<keyword evidence="6 8" id="KW-1133">Transmembrane helix</keyword>
<evidence type="ECO:0000256" key="8">
    <source>
        <dbReference type="SAM" id="Phobius"/>
    </source>
</evidence>
<keyword evidence="7 8" id="KW-0472">Membrane</keyword>
<gene>
    <name evidence="9" type="ORF">FHR98_000569</name>
</gene>
<dbReference type="Gene3D" id="3.30.2090.10">
    <property type="entry name" value="Multidrug efflux transporter AcrB TolC docking domain, DN and DC subdomains"/>
    <property type="match status" value="2"/>
</dbReference>
<dbReference type="Proteomes" id="UP000581135">
    <property type="component" value="Unassembled WGS sequence"/>
</dbReference>
<dbReference type="Gene3D" id="3.30.70.1440">
    <property type="entry name" value="Multidrug efflux transporter AcrB pore domain"/>
    <property type="match status" value="1"/>
</dbReference>
<evidence type="ECO:0000256" key="2">
    <source>
        <dbReference type="ARBA" id="ARBA00022448"/>
    </source>
</evidence>
<dbReference type="Gene3D" id="3.30.70.1430">
    <property type="entry name" value="Multidrug efflux transporter AcrB pore domain"/>
    <property type="match status" value="2"/>
</dbReference>
<feature type="transmembrane region" description="Helical" evidence="8">
    <location>
        <begin position="430"/>
        <end position="450"/>
    </location>
</feature>
<name>A0A839SR57_9PROT</name>
<dbReference type="AlphaFoldDB" id="A0A839SR57"/>
<protein>
    <submittedName>
        <fullName evidence="9">Multidrug efflux pump</fullName>
    </submittedName>
</protein>
<sequence>MDFSGFFIRRPVFALVMSLLMVVIGLAAMSRLPIRELPDVDAAVVTVTTTYTGAAPTIVDTDITEIVEGAVAGVPGVRTISSQSRRGRSRTTIEFESGVSVDDAVNDVRDAVARVRADLPEDVDEPTIAKSDTNADPVMRLSLVSDRLSPIELTDYAQRYIVDRLATVDGVAQVDIYGERRQAIRIWLDRRSLAARNLTVQDVETALRLGNLELPAGELESDLRLFTVRADTLLQTPKDFADTVIRVVDGHPIKVGDVALVDIGPEDDASVVRVEGQQAIGLAILRQSQANTIAISNRIRDELDAVRPALPEGMILKVSSDDAIFIKSSITEVIITLGIAVMVVVLVNFAFLGSIRATLVPSVTIPVALVGTFIGILSLGFSINILTLLALILAIGIVVDDAIVVLENIQRRVELGESPLAAAARGTRQVTFAVIATSLTLIAVFVPISFMQGTVGRLFTEFGFVLACAVAISTVVALTLCPPLAAAVLRDGRSESRLGAALNRLSKALADAYRKALSIALTAPLLVLLVAAVFAGTSGWLYGQLPRELTPREDRGIFFVSIATPQGSNLANTDAQVRKVEEAVQPLLKSGEAVGLFALSGSWNRPHRGFIVVRLAIWDQRERDASTLATEIRKRLVDLTGARATPVVPVGLGLRGNRTPLRVVVGGPEYEQVLIWVEAMLREAEANPGLVGLEIDYEKNQPELTVRMDRSRAGDLGVDVETVGRTLQTMLASREVTRFVDRGREYPVILQSKPTDRRTPSDIANLFVRAQPSGLLTPLDSLVTLSETASAPELNRYARLPSITIESALAPGYDMGSAIDYMRSLAQKTLPPEARLSFAGQSKEFLDTSSGVAFTFVLALVIVYLVLAAQFESFIHPLIIMLSVPLAVSGALLSLWITGNSLNVYSQIGIILLIGLMAKNGILIVEFANQLRDEGQSVREAILNGASLRLRPVLMTVVSTILGAVPLALASGAGAESREVIGIVVIGGLGLASVLTLFLTPVLYDLLAPFARPSGAAGRALDAALNQSEVPSLTKPAE</sequence>
<comment type="subcellular location">
    <subcellularLocation>
        <location evidence="1">Cell inner membrane</location>
        <topology evidence="1">Multi-pass membrane protein</topology>
    </subcellularLocation>
</comment>
<dbReference type="SUPFAM" id="SSF82866">
    <property type="entry name" value="Multidrug efflux transporter AcrB transmembrane domain"/>
    <property type="match status" value="2"/>
</dbReference>